<dbReference type="Proteomes" id="UP001234916">
    <property type="component" value="Chromosome"/>
</dbReference>
<dbReference type="KEGG" id="npv:OHM77_07975"/>
<reference evidence="2" key="1">
    <citation type="journal article" date="2023" name="Nat. Microbiol.">
        <title>Enrichment and characterization of a nitric oxide-reducing microbial community in a continuous bioreactor.</title>
        <authorList>
            <person name="Garrido-Amador P."/>
            <person name="Stortenbeker N."/>
            <person name="Wessels H.J.C.T."/>
            <person name="Speth D.R."/>
            <person name="Garcia-Heredia I."/>
            <person name="Kartal B."/>
        </authorList>
    </citation>
    <scope>NUCLEOTIDE SEQUENCE</scope>
    <source>
        <strain evidence="2">MAG1</strain>
    </source>
</reference>
<accession>A0AA49FJ58</accession>
<dbReference type="AlphaFoldDB" id="A0AA49FJ58"/>
<evidence type="ECO:0000256" key="1">
    <source>
        <dbReference type="SAM" id="MobiDB-lite"/>
    </source>
</evidence>
<gene>
    <name evidence="2" type="ORF">OHM77_07975</name>
</gene>
<organism evidence="2">
    <name type="scientific">Candidatus Nitricoxidivorans perseverans</name>
    <dbReference type="NCBI Taxonomy" id="2975601"/>
    <lineage>
        <taxon>Bacteria</taxon>
        <taxon>Pseudomonadati</taxon>
        <taxon>Pseudomonadota</taxon>
        <taxon>Betaproteobacteria</taxon>
        <taxon>Nitrosomonadales</taxon>
        <taxon>Sterolibacteriaceae</taxon>
        <taxon>Candidatus Nitricoxidivorans</taxon>
    </lineage>
</organism>
<feature type="compositionally biased region" description="Basic and acidic residues" evidence="1">
    <location>
        <begin position="49"/>
        <end position="65"/>
    </location>
</feature>
<sequence length="65" mass="7195">MITPVSHLNDPDMQAAPAALMRAAERAKRLAEQTGTPWVVRAVPPKETVSTKDTNRPIRKETSRT</sequence>
<name>A0AA49FJ58_9PROT</name>
<dbReference type="EMBL" id="CP107246">
    <property type="protein sequence ID" value="WIM04640.1"/>
    <property type="molecule type" value="Genomic_DNA"/>
</dbReference>
<protein>
    <submittedName>
        <fullName evidence="2">Uncharacterized protein</fullName>
    </submittedName>
</protein>
<proteinExistence type="predicted"/>
<feature type="region of interest" description="Disordered" evidence="1">
    <location>
        <begin position="27"/>
        <end position="65"/>
    </location>
</feature>
<evidence type="ECO:0000313" key="2">
    <source>
        <dbReference type="EMBL" id="WIM04640.1"/>
    </source>
</evidence>